<dbReference type="EMBL" id="JAUMSQ010000035">
    <property type="protein sequence ID" value="MDO3635604.1"/>
    <property type="molecule type" value="Genomic_DNA"/>
</dbReference>
<organism evidence="1 2">
    <name type="scientific">Mycolicibacterium arseniciresistens</name>
    <dbReference type="NCBI Taxonomy" id="3062257"/>
    <lineage>
        <taxon>Bacteria</taxon>
        <taxon>Bacillati</taxon>
        <taxon>Actinomycetota</taxon>
        <taxon>Actinomycetes</taxon>
        <taxon>Mycobacteriales</taxon>
        <taxon>Mycobacteriaceae</taxon>
        <taxon>Mycolicibacterium</taxon>
    </lineage>
</organism>
<dbReference type="RefSeq" id="WP_302913517.1">
    <property type="nucleotide sequence ID" value="NZ_JAUMSQ010000035.1"/>
</dbReference>
<name>A0ABT8UCT9_9MYCO</name>
<accession>A0ABT8UCT9</accession>
<protein>
    <submittedName>
        <fullName evidence="1">Uncharacterized protein</fullName>
    </submittedName>
</protein>
<dbReference type="Proteomes" id="UP001168823">
    <property type="component" value="Unassembled WGS sequence"/>
</dbReference>
<reference evidence="1" key="1">
    <citation type="submission" date="2023-07" db="EMBL/GenBank/DDBJ databases">
        <title>Mycolicibacterium sp. nov., a novel bacterial species.</title>
        <authorList>
            <person name="Cao Y."/>
        </authorList>
    </citation>
    <scope>NUCLEOTIDE SEQUENCE</scope>
    <source>
        <strain evidence="1">KC 300</strain>
    </source>
</reference>
<proteinExistence type="predicted"/>
<sequence length="72" mass="8087">MTRSQHIDPVPYGNGFEKMSANSNGATGLHYEARDLTDLFERTARTIAVSVELRSRAQEIRSTRRGTLPPVR</sequence>
<evidence type="ECO:0000313" key="2">
    <source>
        <dbReference type="Proteomes" id="UP001168823"/>
    </source>
</evidence>
<evidence type="ECO:0000313" key="1">
    <source>
        <dbReference type="EMBL" id="MDO3635604.1"/>
    </source>
</evidence>
<comment type="caution">
    <text evidence="1">The sequence shown here is derived from an EMBL/GenBank/DDBJ whole genome shotgun (WGS) entry which is preliminary data.</text>
</comment>
<gene>
    <name evidence="1" type="ORF">Q2100_07620</name>
</gene>
<keyword evidence="2" id="KW-1185">Reference proteome</keyword>